<dbReference type="PROSITE" id="PS50054">
    <property type="entry name" value="TYR_PHOSPHATASE_DUAL"/>
    <property type="match status" value="1"/>
</dbReference>
<evidence type="ECO:0000259" key="8">
    <source>
        <dbReference type="PROSITE" id="PS50181"/>
    </source>
</evidence>
<keyword evidence="4" id="KW-0904">Protein phosphatase</keyword>
<dbReference type="GO" id="GO:0005737">
    <property type="term" value="C:cytoplasm"/>
    <property type="evidence" value="ECO:0007669"/>
    <property type="project" value="TreeGrafter"/>
</dbReference>
<gene>
    <name evidence="9" type="ORF">AMSG_03578</name>
</gene>
<feature type="compositionally biased region" description="Basic and acidic residues" evidence="5">
    <location>
        <begin position="349"/>
        <end position="358"/>
    </location>
</feature>
<accession>A0A0L0D4J1</accession>
<dbReference type="InterPro" id="IPR029021">
    <property type="entry name" value="Prot-tyrosine_phosphatase-like"/>
</dbReference>
<protein>
    <recommendedName>
        <fullName evidence="2">protein-tyrosine-phosphatase</fullName>
        <ecNumber evidence="2">3.1.3.48</ecNumber>
    </recommendedName>
</protein>
<dbReference type="STRING" id="461836.A0A0L0D4J1"/>
<evidence type="ECO:0000256" key="3">
    <source>
        <dbReference type="ARBA" id="ARBA00022801"/>
    </source>
</evidence>
<evidence type="ECO:0000259" key="7">
    <source>
        <dbReference type="PROSITE" id="PS50056"/>
    </source>
</evidence>
<dbReference type="InterPro" id="IPR036047">
    <property type="entry name" value="F-box-like_dom_sf"/>
</dbReference>
<dbReference type="PANTHER" id="PTHR10159:SF511">
    <property type="entry name" value="DUAL SPECIFICITY PROTEIN PHOSPHATASE 1"/>
    <property type="match status" value="1"/>
</dbReference>
<dbReference type="EC" id="3.1.3.48" evidence="2"/>
<evidence type="ECO:0000259" key="6">
    <source>
        <dbReference type="PROSITE" id="PS50054"/>
    </source>
</evidence>
<feature type="domain" description="F-box" evidence="8">
    <location>
        <begin position="208"/>
        <end position="256"/>
    </location>
</feature>
<dbReference type="GO" id="GO:0008330">
    <property type="term" value="F:protein tyrosine/threonine phosphatase activity"/>
    <property type="evidence" value="ECO:0007669"/>
    <property type="project" value="TreeGrafter"/>
</dbReference>
<dbReference type="eggNOG" id="KOG1716">
    <property type="taxonomic scope" value="Eukaryota"/>
</dbReference>
<feature type="region of interest" description="Disordered" evidence="5">
    <location>
        <begin position="330"/>
        <end position="358"/>
    </location>
</feature>
<sequence length="358" mass="37026">MTAVPTHLPIDVAALLRARAATAAEWAARGGPPVCYRFPDMSLCGCTVPCRTAVRSARLHPVAGHVVVGSIETAVDVPRLLANGVTHVLDVSNTPYARADGAFVVEIVDLDDTADAPLAAAIPRALAFIDAAGALVLPDGTRGKVLVHCRAGASRSVAFCMAYLMARHGLSLDAALAHLRLVRGPMASPNAGFLAQLTAWAATLPEPALRGLPIPDEVMVRILAYAAPSADAALALAHVSPRFAALVQSNQVWQPIFCSRFKFGALNTCPSVTGSWAAAYGERMASGPGSEPSCSSKLAALVQMVAADQTPDDVDVSGIDDAPLASSLADLPAGTAAAPAQRQRPAPRKPWERAADGS</sequence>
<dbReference type="SMART" id="SM00195">
    <property type="entry name" value="DSPc"/>
    <property type="match status" value="1"/>
</dbReference>
<proteinExistence type="inferred from homology"/>
<dbReference type="OrthoDB" id="10252009at2759"/>
<dbReference type="SUPFAM" id="SSF81383">
    <property type="entry name" value="F-box domain"/>
    <property type="match status" value="1"/>
</dbReference>
<dbReference type="InterPro" id="IPR001810">
    <property type="entry name" value="F-box_dom"/>
</dbReference>
<dbReference type="GO" id="GO:0017017">
    <property type="term" value="F:MAP kinase tyrosine/serine/threonine phosphatase activity"/>
    <property type="evidence" value="ECO:0007669"/>
    <property type="project" value="TreeGrafter"/>
</dbReference>
<comment type="similarity">
    <text evidence="1">Belongs to the protein-tyrosine phosphatase family. Non-receptor class dual specificity subfamily.</text>
</comment>
<dbReference type="AlphaFoldDB" id="A0A0L0D4J1"/>
<dbReference type="PROSITE" id="PS50181">
    <property type="entry name" value="FBOX"/>
    <property type="match status" value="1"/>
</dbReference>
<evidence type="ECO:0000256" key="2">
    <source>
        <dbReference type="ARBA" id="ARBA00013064"/>
    </source>
</evidence>
<dbReference type="InterPro" id="IPR020422">
    <property type="entry name" value="TYR_PHOSPHATASE_DUAL_dom"/>
</dbReference>
<dbReference type="GO" id="GO:0043409">
    <property type="term" value="P:negative regulation of MAPK cascade"/>
    <property type="evidence" value="ECO:0007669"/>
    <property type="project" value="TreeGrafter"/>
</dbReference>
<reference evidence="9 10" key="1">
    <citation type="submission" date="2010-05" db="EMBL/GenBank/DDBJ databases">
        <title>The Genome Sequence of Thecamonas trahens ATCC 50062.</title>
        <authorList>
            <consortium name="The Broad Institute Genome Sequencing Platform"/>
            <person name="Russ C."/>
            <person name="Cuomo C."/>
            <person name="Shea T."/>
            <person name="Young S.K."/>
            <person name="Zeng Q."/>
            <person name="Koehrsen M."/>
            <person name="Haas B."/>
            <person name="Borodovsky M."/>
            <person name="Guigo R."/>
            <person name="Alvarado L."/>
            <person name="Berlin A."/>
            <person name="Bochicchio J."/>
            <person name="Borenstein D."/>
            <person name="Chapman S."/>
            <person name="Chen Z."/>
            <person name="Freedman E."/>
            <person name="Gellesch M."/>
            <person name="Goldberg J."/>
            <person name="Griggs A."/>
            <person name="Gujja S."/>
            <person name="Heilman E."/>
            <person name="Heiman D."/>
            <person name="Hepburn T."/>
            <person name="Howarth C."/>
            <person name="Jen D."/>
            <person name="Larson L."/>
            <person name="Mehta T."/>
            <person name="Park D."/>
            <person name="Pearson M."/>
            <person name="Roberts A."/>
            <person name="Saif S."/>
            <person name="Shenoy N."/>
            <person name="Sisk P."/>
            <person name="Stolte C."/>
            <person name="Sykes S."/>
            <person name="Thomson T."/>
            <person name="Walk T."/>
            <person name="White J."/>
            <person name="Yandava C."/>
            <person name="Burger G."/>
            <person name="Gray M.W."/>
            <person name="Holland P.W.H."/>
            <person name="King N."/>
            <person name="Lang F.B.F."/>
            <person name="Roger A.J."/>
            <person name="Ruiz-Trillo I."/>
            <person name="Lander E."/>
            <person name="Nusbaum C."/>
        </authorList>
    </citation>
    <scope>NUCLEOTIDE SEQUENCE [LARGE SCALE GENOMIC DNA]</scope>
    <source>
        <strain evidence="9 10">ATCC 50062</strain>
    </source>
</reference>
<dbReference type="EMBL" id="GL349445">
    <property type="protein sequence ID" value="KNC47150.1"/>
    <property type="molecule type" value="Genomic_DNA"/>
</dbReference>
<keyword evidence="3" id="KW-0378">Hydrolase</keyword>
<keyword evidence="10" id="KW-1185">Reference proteome</keyword>
<dbReference type="InterPro" id="IPR000340">
    <property type="entry name" value="Dual-sp_phosphatase_cat-dom"/>
</dbReference>
<feature type="domain" description="Tyrosine specific protein phosphatases" evidence="7">
    <location>
        <begin position="126"/>
        <end position="194"/>
    </location>
</feature>
<evidence type="ECO:0000256" key="4">
    <source>
        <dbReference type="ARBA" id="ARBA00022912"/>
    </source>
</evidence>
<dbReference type="SUPFAM" id="SSF52799">
    <property type="entry name" value="(Phosphotyrosine protein) phosphatases II"/>
    <property type="match status" value="1"/>
</dbReference>
<organism evidence="9 10">
    <name type="scientific">Thecamonas trahens ATCC 50062</name>
    <dbReference type="NCBI Taxonomy" id="461836"/>
    <lineage>
        <taxon>Eukaryota</taxon>
        <taxon>Apusozoa</taxon>
        <taxon>Apusomonadida</taxon>
        <taxon>Apusomonadidae</taxon>
        <taxon>Thecamonas</taxon>
    </lineage>
</organism>
<dbReference type="Proteomes" id="UP000054408">
    <property type="component" value="Unassembled WGS sequence"/>
</dbReference>
<evidence type="ECO:0000256" key="5">
    <source>
        <dbReference type="SAM" id="MobiDB-lite"/>
    </source>
</evidence>
<evidence type="ECO:0000313" key="9">
    <source>
        <dbReference type="EMBL" id="KNC47150.1"/>
    </source>
</evidence>
<dbReference type="GO" id="GO:0033550">
    <property type="term" value="F:MAP kinase tyrosine phosphatase activity"/>
    <property type="evidence" value="ECO:0007669"/>
    <property type="project" value="TreeGrafter"/>
</dbReference>
<name>A0A0L0D4J1_THETB</name>
<dbReference type="PROSITE" id="PS50056">
    <property type="entry name" value="TYR_PHOSPHATASE_2"/>
    <property type="match status" value="1"/>
</dbReference>
<dbReference type="GeneID" id="25563168"/>
<dbReference type="InterPro" id="IPR000387">
    <property type="entry name" value="Tyr_Pase_dom"/>
</dbReference>
<dbReference type="Pfam" id="PF00782">
    <property type="entry name" value="DSPc"/>
    <property type="match status" value="1"/>
</dbReference>
<dbReference type="CDD" id="cd14498">
    <property type="entry name" value="DSP"/>
    <property type="match status" value="1"/>
</dbReference>
<feature type="domain" description="Tyrosine-protein phosphatase" evidence="6">
    <location>
        <begin position="58"/>
        <end position="206"/>
    </location>
</feature>
<dbReference type="RefSeq" id="XP_013759924.1">
    <property type="nucleotide sequence ID" value="XM_013904470.1"/>
</dbReference>
<dbReference type="PANTHER" id="PTHR10159">
    <property type="entry name" value="DUAL SPECIFICITY PROTEIN PHOSPHATASE"/>
    <property type="match status" value="1"/>
</dbReference>
<evidence type="ECO:0000256" key="1">
    <source>
        <dbReference type="ARBA" id="ARBA00008601"/>
    </source>
</evidence>
<dbReference type="Gene3D" id="3.90.190.10">
    <property type="entry name" value="Protein tyrosine phosphatase superfamily"/>
    <property type="match status" value="1"/>
</dbReference>
<evidence type="ECO:0000313" key="10">
    <source>
        <dbReference type="Proteomes" id="UP000054408"/>
    </source>
</evidence>
<feature type="compositionally biased region" description="Low complexity" evidence="5">
    <location>
        <begin position="330"/>
        <end position="344"/>
    </location>
</feature>